<accession>A0A558QTN0</accession>
<dbReference type="Pfam" id="PF13505">
    <property type="entry name" value="OMP_b-brl"/>
    <property type="match status" value="1"/>
</dbReference>
<name>A0A558QTN0_9SPHN</name>
<evidence type="ECO:0000259" key="3">
    <source>
        <dbReference type="Pfam" id="PF13505"/>
    </source>
</evidence>
<evidence type="ECO:0000256" key="1">
    <source>
        <dbReference type="ARBA" id="ARBA00022729"/>
    </source>
</evidence>
<dbReference type="AlphaFoldDB" id="A0A558QTN0"/>
<dbReference type="InterPro" id="IPR027385">
    <property type="entry name" value="Beta-barrel_OMP"/>
</dbReference>
<dbReference type="OrthoDB" id="7556665at2"/>
<feature type="signal peptide" evidence="2">
    <location>
        <begin position="1"/>
        <end position="25"/>
    </location>
</feature>
<evidence type="ECO:0000313" key="5">
    <source>
        <dbReference type="Proteomes" id="UP000318681"/>
    </source>
</evidence>
<dbReference type="InterPro" id="IPR011250">
    <property type="entry name" value="OMP/PagP_B-barrel"/>
</dbReference>
<feature type="domain" description="Outer membrane protein beta-barrel" evidence="3">
    <location>
        <begin position="10"/>
        <end position="215"/>
    </location>
</feature>
<evidence type="ECO:0000313" key="4">
    <source>
        <dbReference type="EMBL" id="TVV70493.1"/>
    </source>
</evidence>
<evidence type="ECO:0000256" key="2">
    <source>
        <dbReference type="SAM" id="SignalP"/>
    </source>
</evidence>
<proteinExistence type="predicted"/>
<organism evidence="4 5">
    <name type="scientific">Alterirhizorhabdus solaris</name>
    <dbReference type="NCBI Taxonomy" id="2529389"/>
    <lineage>
        <taxon>Bacteria</taxon>
        <taxon>Pseudomonadati</taxon>
        <taxon>Pseudomonadota</taxon>
        <taxon>Alphaproteobacteria</taxon>
        <taxon>Sphingomonadales</taxon>
        <taxon>Rhizorhabdaceae</taxon>
        <taxon>Alterirhizorhabdus</taxon>
    </lineage>
</organism>
<keyword evidence="1 2" id="KW-0732">Signal</keyword>
<dbReference type="RefSeq" id="WP_145155280.1">
    <property type="nucleotide sequence ID" value="NZ_VNIM01000122.1"/>
</dbReference>
<gene>
    <name evidence="4" type="ORF">FOY91_18995</name>
</gene>
<reference evidence="4 5" key="1">
    <citation type="submission" date="2019-07" db="EMBL/GenBank/DDBJ databases">
        <title>Sphingomonas solaris sp. nov., isolated from a solar panel from Boston, Massachusetts.</title>
        <authorList>
            <person name="Tanner K."/>
            <person name="Pascual J."/>
            <person name="Mancuso C."/>
            <person name="Pereto J."/>
            <person name="Khalil A."/>
            <person name="Vilanova C."/>
        </authorList>
    </citation>
    <scope>NUCLEOTIDE SEQUENCE [LARGE SCALE GENOMIC DNA]</scope>
    <source>
        <strain evidence="4 5">R4DWN</strain>
    </source>
</reference>
<dbReference type="Proteomes" id="UP000318681">
    <property type="component" value="Unassembled WGS sequence"/>
</dbReference>
<keyword evidence="5" id="KW-1185">Reference proteome</keyword>
<comment type="caution">
    <text evidence="4">The sequence shown here is derived from an EMBL/GenBank/DDBJ whole genome shotgun (WGS) entry which is preliminary data.</text>
</comment>
<feature type="chain" id="PRO_5021934164" evidence="2">
    <location>
        <begin position="26"/>
        <end position="257"/>
    </location>
</feature>
<dbReference type="SUPFAM" id="SSF56925">
    <property type="entry name" value="OMPA-like"/>
    <property type="match status" value="1"/>
</dbReference>
<protein>
    <submittedName>
        <fullName evidence="4">Porin family protein</fullName>
    </submittedName>
</protein>
<dbReference type="EMBL" id="VNIM01000122">
    <property type="protein sequence ID" value="TVV70493.1"/>
    <property type="molecule type" value="Genomic_DNA"/>
</dbReference>
<sequence>MTNSVWRRAALMAAALVAVPGAARAEGFIDVYAGRSSAEARSLTIRADEAQVNGAVVPADLRVRLFDVKTTKETLYGARAGYWFGRNVGVAVDVSTLDPDVRAQTLNATANLAFDETVFDEPVTIDAGERRTVTIPKVTVPTTATIAALAMVRLPLGGEGVAPSRRIAPYAFAGPVWLVTDPSLDGNLGLRAGGGVRVPVAGGIALFAEYRYTRGNADAVAGRVSGTVQGISARSGDIRVDIPIRNPSGVAGLSLSL</sequence>